<dbReference type="PATRIC" id="fig|1078020.3.peg.1839"/>
<comment type="caution">
    <text evidence="2">The sequence shown here is derived from an EMBL/GenBank/DDBJ whole genome shotgun (WGS) entry which is preliminary data.</text>
</comment>
<dbReference type="InterPro" id="IPR039569">
    <property type="entry name" value="FAS1-like_DH_region"/>
</dbReference>
<keyword evidence="3" id="KW-1185">Reference proteome</keyword>
<dbReference type="Proteomes" id="UP000004915">
    <property type="component" value="Unassembled WGS sequence"/>
</dbReference>
<proteinExistence type="predicted"/>
<organism evidence="2 3">
    <name type="scientific">Mycolicibacterium thermoresistibile (strain ATCC 19527 / DSM 44167 / CIP 105390 / JCM 6362 / NCTC 10409 / 316)</name>
    <name type="common">Mycobacterium thermoresistibile</name>
    <dbReference type="NCBI Taxonomy" id="1078020"/>
    <lineage>
        <taxon>Bacteria</taxon>
        <taxon>Bacillati</taxon>
        <taxon>Actinomycetota</taxon>
        <taxon>Actinomycetes</taxon>
        <taxon>Mycobacteriales</taxon>
        <taxon>Mycobacteriaceae</taxon>
        <taxon>Mycolicibacterium</taxon>
    </lineage>
</organism>
<dbReference type="CDD" id="cd03441">
    <property type="entry name" value="R_hydratase_like"/>
    <property type="match status" value="1"/>
</dbReference>
<dbReference type="Gene3D" id="3.10.129.10">
    <property type="entry name" value="Hotdog Thioesterase"/>
    <property type="match status" value="1"/>
</dbReference>
<protein>
    <recommendedName>
        <fullName evidence="1">FAS1-like dehydratase domain-containing protein</fullName>
    </recommendedName>
</protein>
<dbReference type="AlphaFoldDB" id="G7CFU9"/>
<dbReference type="eggNOG" id="COG2030">
    <property type="taxonomic scope" value="Bacteria"/>
</dbReference>
<dbReference type="EMBL" id="AGVE01000042">
    <property type="protein sequence ID" value="EHI13378.1"/>
    <property type="molecule type" value="Genomic_DNA"/>
</dbReference>
<feature type="domain" description="FAS1-like dehydratase" evidence="1">
    <location>
        <begin position="12"/>
        <end position="153"/>
    </location>
</feature>
<evidence type="ECO:0000313" key="2">
    <source>
        <dbReference type="EMBL" id="EHI13378.1"/>
    </source>
</evidence>
<dbReference type="SUPFAM" id="SSF54637">
    <property type="entry name" value="Thioesterase/thiol ester dehydrase-isomerase"/>
    <property type="match status" value="1"/>
</dbReference>
<name>G7CFU9_MYCT3</name>
<sequence>MSMITDRLADAVGVWHEEGPPSFPIDRSDIRRWAIATYWPEEPPRLYWDEEYAKTTRWGGLIAPADFNPFAWPVTRGDDGPSALVMPAPGEPGQRMLNGGVAFQYGVPMRPGDVIRGRWRIKDATERAGRLGQMLYIRLERQLHNQHDEWVRTRVDTLIRY</sequence>
<reference evidence="2 3" key="1">
    <citation type="submission" date="2011-11" db="EMBL/GenBank/DDBJ databases">
        <authorList>
            <consortium name="Tuberculosis Structural Genomics Consortium"/>
            <person name="Ioerger T.R."/>
        </authorList>
    </citation>
    <scope>NUCLEOTIDE SEQUENCE [LARGE SCALE GENOMIC DNA]</scope>
    <source>
        <strain evidence="3">ATCC 19527 / DSM 44167 / CIP 105390 / JCM 6362 / NCTC 10409 / 316</strain>
    </source>
</reference>
<evidence type="ECO:0000259" key="1">
    <source>
        <dbReference type="Pfam" id="PF13452"/>
    </source>
</evidence>
<accession>G7CFU9</accession>
<dbReference type="InterPro" id="IPR029069">
    <property type="entry name" value="HotDog_dom_sf"/>
</dbReference>
<gene>
    <name evidence="2" type="ORF">KEK_09352</name>
</gene>
<evidence type="ECO:0000313" key="3">
    <source>
        <dbReference type="Proteomes" id="UP000004915"/>
    </source>
</evidence>
<dbReference type="Pfam" id="PF13452">
    <property type="entry name" value="FAS1_DH_region"/>
    <property type="match status" value="1"/>
</dbReference>